<sequence>MDIDYGNVRPDATVESRDDSPQIQHILRYRTGLDPGGSDWPIDARGLLRTG</sequence>
<gene>
    <name evidence="2" type="ORF">METZ01_LOCUS450161</name>
</gene>
<name>A0A382ZP38_9ZZZZ</name>
<organism evidence="2">
    <name type="scientific">marine metagenome</name>
    <dbReference type="NCBI Taxonomy" id="408172"/>
    <lineage>
        <taxon>unclassified sequences</taxon>
        <taxon>metagenomes</taxon>
        <taxon>ecological metagenomes</taxon>
    </lineage>
</organism>
<feature type="region of interest" description="Disordered" evidence="1">
    <location>
        <begin position="1"/>
        <end position="20"/>
    </location>
</feature>
<dbReference type="EMBL" id="UINC01185547">
    <property type="protein sequence ID" value="SVD97307.1"/>
    <property type="molecule type" value="Genomic_DNA"/>
</dbReference>
<accession>A0A382ZP38</accession>
<proteinExistence type="predicted"/>
<evidence type="ECO:0000256" key="1">
    <source>
        <dbReference type="SAM" id="MobiDB-lite"/>
    </source>
</evidence>
<protein>
    <submittedName>
        <fullName evidence="2">Uncharacterized protein</fullName>
    </submittedName>
</protein>
<feature type="non-terminal residue" evidence="2">
    <location>
        <position position="51"/>
    </location>
</feature>
<dbReference type="AlphaFoldDB" id="A0A382ZP38"/>
<evidence type="ECO:0000313" key="2">
    <source>
        <dbReference type="EMBL" id="SVD97307.1"/>
    </source>
</evidence>
<reference evidence="2" key="1">
    <citation type="submission" date="2018-05" db="EMBL/GenBank/DDBJ databases">
        <authorList>
            <person name="Lanie J.A."/>
            <person name="Ng W.-L."/>
            <person name="Kazmierczak K.M."/>
            <person name="Andrzejewski T.M."/>
            <person name="Davidsen T.M."/>
            <person name="Wayne K.J."/>
            <person name="Tettelin H."/>
            <person name="Glass J.I."/>
            <person name="Rusch D."/>
            <person name="Podicherti R."/>
            <person name="Tsui H.-C.T."/>
            <person name="Winkler M.E."/>
        </authorList>
    </citation>
    <scope>NUCLEOTIDE SEQUENCE</scope>
</reference>